<dbReference type="Proteomes" id="UP000078287">
    <property type="component" value="Unassembled WGS sequence"/>
</dbReference>
<reference evidence="1 2" key="1">
    <citation type="submission" date="2016-04" db="EMBL/GenBank/DDBJ databases">
        <title>Chloroflexus islandicus sp. nov., a thermophilic filamentous anoxygenic phototrophic bacterium from geyser Strokkur (Iceland).</title>
        <authorList>
            <person name="Gaisin V.A."/>
            <person name="Kalashnikov A.M."/>
            <person name="Sukhacheva M.V."/>
            <person name="Grouzdev D.S."/>
            <person name="Ivanov T.M."/>
            <person name="Kuznetsov B."/>
            <person name="Gorlenko V.M."/>
        </authorList>
    </citation>
    <scope>NUCLEOTIDE SEQUENCE [LARGE SCALE GENOMIC DNA]</scope>
    <source>
        <strain evidence="2">isl-2</strain>
    </source>
</reference>
<gene>
    <name evidence="1" type="ORF">A6A03_07415</name>
</gene>
<dbReference type="EMBL" id="LWQS01000030">
    <property type="protein sequence ID" value="OAN48593.1"/>
    <property type="molecule type" value="Genomic_DNA"/>
</dbReference>
<dbReference type="RefSeq" id="WP_066782770.1">
    <property type="nucleotide sequence ID" value="NZ_LWQS01000030.1"/>
</dbReference>
<name>A0A178MJ61_9CHLR</name>
<proteinExistence type="predicted"/>
<dbReference type="AlphaFoldDB" id="A0A178MJ61"/>
<sequence>MAATQVDLAILAAAVRQAGGEPAHVAQVLASFRQRLIADGQPSPQTLYVYRATGAAASSDTPAPAPSARPRLLLAFLSADAAVSFAQRTGLARVPRLLTLSLARVLAIILQQPAMRALHIAYDDIPAANGLPSGWHLSRAEVLALFAIDSGVV</sequence>
<protein>
    <submittedName>
        <fullName evidence="1">Uncharacterized protein</fullName>
    </submittedName>
</protein>
<organism evidence="1 2">
    <name type="scientific">Chloroflexus islandicus</name>
    <dbReference type="NCBI Taxonomy" id="1707952"/>
    <lineage>
        <taxon>Bacteria</taxon>
        <taxon>Bacillati</taxon>
        <taxon>Chloroflexota</taxon>
        <taxon>Chloroflexia</taxon>
        <taxon>Chloroflexales</taxon>
        <taxon>Chloroflexineae</taxon>
        <taxon>Chloroflexaceae</taxon>
        <taxon>Chloroflexus</taxon>
    </lineage>
</organism>
<keyword evidence="2" id="KW-1185">Reference proteome</keyword>
<evidence type="ECO:0000313" key="2">
    <source>
        <dbReference type="Proteomes" id="UP000078287"/>
    </source>
</evidence>
<dbReference type="STRING" id="1707952.A6A03_07415"/>
<comment type="caution">
    <text evidence="1">The sequence shown here is derived from an EMBL/GenBank/DDBJ whole genome shotgun (WGS) entry which is preliminary data.</text>
</comment>
<evidence type="ECO:0000313" key="1">
    <source>
        <dbReference type="EMBL" id="OAN48593.1"/>
    </source>
</evidence>
<dbReference type="OrthoDB" id="159784at2"/>
<accession>A0A178MJ61</accession>